<dbReference type="OrthoDB" id="2107553at2759"/>
<evidence type="ECO:0000313" key="1">
    <source>
        <dbReference type="EMBL" id="RUP47590.1"/>
    </source>
</evidence>
<dbReference type="Gene3D" id="2.60.120.430">
    <property type="entry name" value="Galactose-binding lectin"/>
    <property type="match status" value="1"/>
</dbReference>
<protein>
    <submittedName>
        <fullName evidence="1">Uncharacterized protein</fullName>
    </submittedName>
</protein>
<feature type="non-terminal residue" evidence="1">
    <location>
        <position position="1"/>
    </location>
</feature>
<accession>A0A433D9Q1</accession>
<sequence>TNVLWFATVGHSLIGEVRISKFLLESISTKGDIVRSYRTGHLIYPNEMPDIWEQNGIKYSSTGAANDQNTNLPYQLFSNRGYSQEVDVLEFCMTSSDEDLDPINGVWALPGTGNYTDGSALYQQYTLVHKIAKYGGSYTFLLHPTSFGVGIPWATRVQLFSDKLDFQNAFHPLVRNISYFDTMGGRGDFTKARLNAGIDWTISGTTVNAIVKLPMAIKNLTLNYPTTWKLVKATTAVSVPVPGAVILSGFVAPGTYTLTFSTASTTSTLSAPTVTPNSTFAITTSAAHIITVPAVPARVVVDDFSDPVRYNNQNNSLHQYTHDDNTMRDRTTVWADWLLLDFSNASYWYSLLGPKTECNDYSHFTNLNVAFRFPGKKAYRFNVNLQDAVPTACGTTNAFNAVAVGPNTTYALTDVDTWQQLTIPLTAFGANLTALKAVTFNKFPGNGTVEVDYIYIS</sequence>
<gene>
    <name evidence="1" type="ORF">BC936DRAFT_145557</name>
</gene>
<name>A0A433D9Q1_9FUNG</name>
<reference evidence="1 2" key="1">
    <citation type="journal article" date="2018" name="New Phytol.">
        <title>Phylogenomics of Endogonaceae and evolution of mycorrhizas within Mucoromycota.</title>
        <authorList>
            <person name="Chang Y."/>
            <person name="Desiro A."/>
            <person name="Na H."/>
            <person name="Sandor L."/>
            <person name="Lipzen A."/>
            <person name="Clum A."/>
            <person name="Barry K."/>
            <person name="Grigoriev I.V."/>
            <person name="Martin F.M."/>
            <person name="Stajich J.E."/>
            <person name="Smith M.E."/>
            <person name="Bonito G."/>
            <person name="Spatafora J.W."/>
        </authorList>
    </citation>
    <scope>NUCLEOTIDE SEQUENCE [LARGE SCALE GENOMIC DNA]</scope>
    <source>
        <strain evidence="1 2">GMNB39</strain>
    </source>
</reference>
<evidence type="ECO:0000313" key="2">
    <source>
        <dbReference type="Proteomes" id="UP000268093"/>
    </source>
</evidence>
<dbReference type="SUPFAM" id="SSF49785">
    <property type="entry name" value="Galactose-binding domain-like"/>
    <property type="match status" value="1"/>
</dbReference>
<dbReference type="Gene3D" id="3.20.20.370">
    <property type="entry name" value="Glycoside hydrolase/deacetylase"/>
    <property type="match status" value="1"/>
</dbReference>
<dbReference type="Proteomes" id="UP000268093">
    <property type="component" value="Unassembled WGS sequence"/>
</dbReference>
<dbReference type="AlphaFoldDB" id="A0A433D9Q1"/>
<dbReference type="InterPro" id="IPR008979">
    <property type="entry name" value="Galactose-bd-like_sf"/>
</dbReference>
<organism evidence="1 2">
    <name type="scientific">Jimgerdemannia flammicorona</name>
    <dbReference type="NCBI Taxonomy" id="994334"/>
    <lineage>
        <taxon>Eukaryota</taxon>
        <taxon>Fungi</taxon>
        <taxon>Fungi incertae sedis</taxon>
        <taxon>Mucoromycota</taxon>
        <taxon>Mucoromycotina</taxon>
        <taxon>Endogonomycetes</taxon>
        <taxon>Endogonales</taxon>
        <taxon>Endogonaceae</taxon>
        <taxon>Jimgerdemannia</taxon>
    </lineage>
</organism>
<comment type="caution">
    <text evidence="1">The sequence shown here is derived from an EMBL/GenBank/DDBJ whole genome shotgun (WGS) entry which is preliminary data.</text>
</comment>
<proteinExistence type="predicted"/>
<dbReference type="EMBL" id="RBNI01004356">
    <property type="protein sequence ID" value="RUP47590.1"/>
    <property type="molecule type" value="Genomic_DNA"/>
</dbReference>
<keyword evidence="2" id="KW-1185">Reference proteome</keyword>